<dbReference type="Gramene" id="OIW02674">
    <property type="protein sequence ID" value="OIW02674"/>
    <property type="gene ID" value="TanjilG_29450"/>
</dbReference>
<organism evidence="1 2">
    <name type="scientific">Lupinus angustifolius</name>
    <name type="common">Narrow-leaved blue lupine</name>
    <dbReference type="NCBI Taxonomy" id="3871"/>
    <lineage>
        <taxon>Eukaryota</taxon>
        <taxon>Viridiplantae</taxon>
        <taxon>Streptophyta</taxon>
        <taxon>Embryophyta</taxon>
        <taxon>Tracheophyta</taxon>
        <taxon>Spermatophyta</taxon>
        <taxon>Magnoliopsida</taxon>
        <taxon>eudicotyledons</taxon>
        <taxon>Gunneridae</taxon>
        <taxon>Pentapetalae</taxon>
        <taxon>rosids</taxon>
        <taxon>fabids</taxon>
        <taxon>Fabales</taxon>
        <taxon>Fabaceae</taxon>
        <taxon>Papilionoideae</taxon>
        <taxon>50 kb inversion clade</taxon>
        <taxon>genistoids sensu lato</taxon>
        <taxon>core genistoids</taxon>
        <taxon>Genisteae</taxon>
        <taxon>Lupinus</taxon>
    </lineage>
</organism>
<keyword evidence="2" id="KW-1185">Reference proteome</keyword>
<protein>
    <submittedName>
        <fullName evidence="1">Uncharacterized protein</fullName>
    </submittedName>
</protein>
<dbReference type="EMBL" id="CM007371">
    <property type="protein sequence ID" value="OIW02674.1"/>
    <property type="molecule type" value="Genomic_DNA"/>
</dbReference>
<name>A0A4P1R5K4_LUPAN</name>
<sequence>MLNNLFNLYRNCISDGRIDHSGGMRHDFATLHMAEGIDDSTYRPLHQRRHRKRQKPERWPNHFAPARVAGGATLNANWNPYSNHLMIK</sequence>
<reference evidence="1 2" key="1">
    <citation type="journal article" date="2017" name="Plant Biotechnol. J.">
        <title>A comprehensive draft genome sequence for lupin (Lupinus angustifolius), an emerging health food: insights into plant-microbe interactions and legume evolution.</title>
        <authorList>
            <person name="Hane J.K."/>
            <person name="Ming Y."/>
            <person name="Kamphuis L.G."/>
            <person name="Nelson M.N."/>
            <person name="Garg G."/>
            <person name="Atkins C.A."/>
            <person name="Bayer P.E."/>
            <person name="Bravo A."/>
            <person name="Bringans S."/>
            <person name="Cannon S."/>
            <person name="Edwards D."/>
            <person name="Foley R."/>
            <person name="Gao L.L."/>
            <person name="Harrison M.J."/>
            <person name="Huang W."/>
            <person name="Hurgobin B."/>
            <person name="Li S."/>
            <person name="Liu C.W."/>
            <person name="McGrath A."/>
            <person name="Morahan G."/>
            <person name="Murray J."/>
            <person name="Weller J."/>
            <person name="Jian J."/>
            <person name="Singh K.B."/>
        </authorList>
    </citation>
    <scope>NUCLEOTIDE SEQUENCE [LARGE SCALE GENOMIC DNA]</scope>
    <source>
        <strain evidence="2">cv. Tanjil</strain>
        <tissue evidence="1">Whole plant</tissue>
    </source>
</reference>
<proteinExistence type="predicted"/>
<dbReference type="AlphaFoldDB" id="A0A4P1R5K4"/>
<evidence type="ECO:0000313" key="2">
    <source>
        <dbReference type="Proteomes" id="UP000188354"/>
    </source>
</evidence>
<dbReference type="Proteomes" id="UP000188354">
    <property type="component" value="Chromosome LG11"/>
</dbReference>
<evidence type="ECO:0000313" key="1">
    <source>
        <dbReference type="EMBL" id="OIW02674.1"/>
    </source>
</evidence>
<gene>
    <name evidence="1" type="ORF">TanjilG_29450</name>
</gene>
<accession>A0A4P1R5K4</accession>